<sequence>MRRDFLQGVLADGREIIFKRLFFNNKHRAIDFNNEFFNTEKSFL</sequence>
<protein>
    <submittedName>
        <fullName evidence="1">Uncharacterized protein</fullName>
    </submittedName>
</protein>
<dbReference type="EMBL" id="JBANQN010000009">
    <property type="protein sequence ID" value="KAK6780364.1"/>
    <property type="molecule type" value="Genomic_DNA"/>
</dbReference>
<accession>A0AAN8T5Y5</accession>
<name>A0AAN8T5Y5_SOLBU</name>
<evidence type="ECO:0000313" key="2">
    <source>
        <dbReference type="Proteomes" id="UP001371456"/>
    </source>
</evidence>
<evidence type="ECO:0000313" key="1">
    <source>
        <dbReference type="EMBL" id="KAK6780364.1"/>
    </source>
</evidence>
<dbReference type="Proteomes" id="UP001371456">
    <property type="component" value="Unassembled WGS sequence"/>
</dbReference>
<organism evidence="1 2">
    <name type="scientific">Solanum bulbocastanum</name>
    <name type="common">Wild potato</name>
    <dbReference type="NCBI Taxonomy" id="147425"/>
    <lineage>
        <taxon>Eukaryota</taxon>
        <taxon>Viridiplantae</taxon>
        <taxon>Streptophyta</taxon>
        <taxon>Embryophyta</taxon>
        <taxon>Tracheophyta</taxon>
        <taxon>Spermatophyta</taxon>
        <taxon>Magnoliopsida</taxon>
        <taxon>eudicotyledons</taxon>
        <taxon>Gunneridae</taxon>
        <taxon>Pentapetalae</taxon>
        <taxon>asterids</taxon>
        <taxon>lamiids</taxon>
        <taxon>Solanales</taxon>
        <taxon>Solanaceae</taxon>
        <taxon>Solanoideae</taxon>
        <taxon>Solaneae</taxon>
        <taxon>Solanum</taxon>
    </lineage>
</organism>
<dbReference type="AlphaFoldDB" id="A0AAN8T5Y5"/>
<gene>
    <name evidence="1" type="ORF">RDI58_022548</name>
</gene>
<proteinExistence type="predicted"/>
<comment type="caution">
    <text evidence="1">The sequence shown here is derived from an EMBL/GenBank/DDBJ whole genome shotgun (WGS) entry which is preliminary data.</text>
</comment>
<keyword evidence="2" id="KW-1185">Reference proteome</keyword>
<reference evidence="1 2" key="1">
    <citation type="submission" date="2024-02" db="EMBL/GenBank/DDBJ databases">
        <title>de novo genome assembly of Solanum bulbocastanum strain 11H21.</title>
        <authorList>
            <person name="Hosaka A.J."/>
        </authorList>
    </citation>
    <scope>NUCLEOTIDE SEQUENCE [LARGE SCALE GENOMIC DNA]</scope>
    <source>
        <tissue evidence="1">Young leaves</tissue>
    </source>
</reference>